<keyword evidence="14" id="KW-1185">Reference proteome</keyword>
<feature type="chain" id="PRO_5018546719" description="Receptor (G protein-coupled) activity modifying protein 2" evidence="12">
    <location>
        <begin position="26"/>
        <end position="204"/>
    </location>
</feature>
<evidence type="ECO:0000256" key="1">
    <source>
        <dbReference type="ARBA" id="ARBA00004251"/>
    </source>
</evidence>
<dbReference type="GO" id="GO:0015026">
    <property type="term" value="F:coreceptor activity"/>
    <property type="evidence" value="ECO:0007669"/>
    <property type="project" value="InterPro"/>
</dbReference>
<dbReference type="GO" id="GO:0008277">
    <property type="term" value="P:regulation of G protein-coupled receptor signaling pathway"/>
    <property type="evidence" value="ECO:0007669"/>
    <property type="project" value="InterPro"/>
</dbReference>
<dbReference type="GO" id="GO:0006816">
    <property type="term" value="P:calcium ion transport"/>
    <property type="evidence" value="ECO:0007669"/>
    <property type="project" value="TreeGrafter"/>
</dbReference>
<dbReference type="InterPro" id="IPR038126">
    <property type="entry name" value="RAMP_sf"/>
</dbReference>
<dbReference type="GeneID" id="109964263"/>
<keyword evidence="5 11" id="KW-0812">Transmembrane</keyword>
<evidence type="ECO:0000313" key="13">
    <source>
        <dbReference type="Ensembl" id="ENSMALP00000006746.1"/>
    </source>
</evidence>
<dbReference type="GO" id="GO:0043235">
    <property type="term" value="C:receptor complex"/>
    <property type="evidence" value="ECO:0007669"/>
    <property type="project" value="TreeGrafter"/>
</dbReference>
<reference evidence="13" key="1">
    <citation type="submission" date="2025-08" db="UniProtKB">
        <authorList>
            <consortium name="Ensembl"/>
        </authorList>
    </citation>
    <scope>IDENTIFICATION</scope>
</reference>
<keyword evidence="8 11" id="KW-0472">Membrane</keyword>
<dbReference type="Pfam" id="PF04901">
    <property type="entry name" value="RAMP"/>
    <property type="match status" value="1"/>
</dbReference>
<dbReference type="GO" id="GO:0072659">
    <property type="term" value="P:protein localization to plasma membrane"/>
    <property type="evidence" value="ECO:0007669"/>
    <property type="project" value="TreeGrafter"/>
</dbReference>
<feature type="signal peptide" evidence="12">
    <location>
        <begin position="1"/>
        <end position="25"/>
    </location>
</feature>
<comment type="similarity">
    <text evidence="2">Belongs to the RAMP family.</text>
</comment>
<dbReference type="GO" id="GO:0032870">
    <property type="term" value="P:cellular response to hormone stimulus"/>
    <property type="evidence" value="ECO:0007669"/>
    <property type="project" value="TreeGrafter"/>
</dbReference>
<keyword evidence="4" id="KW-1003">Cell membrane</keyword>
<evidence type="ECO:0000256" key="10">
    <source>
        <dbReference type="ARBA" id="ARBA00023170"/>
    </source>
</evidence>
<dbReference type="PANTHER" id="PTHR14076">
    <property type="entry name" value="RECEPTOR ACTIVITY MODIFYING PROTEIN RAMP"/>
    <property type="match status" value="1"/>
</dbReference>
<evidence type="ECO:0000256" key="6">
    <source>
        <dbReference type="ARBA" id="ARBA00022729"/>
    </source>
</evidence>
<evidence type="ECO:0000256" key="7">
    <source>
        <dbReference type="ARBA" id="ARBA00022989"/>
    </source>
</evidence>
<dbReference type="GO" id="GO:0006886">
    <property type="term" value="P:intracellular protein transport"/>
    <property type="evidence" value="ECO:0007669"/>
    <property type="project" value="InterPro"/>
</dbReference>
<accession>A0A3Q3Q8A3</accession>
<evidence type="ECO:0008006" key="15">
    <source>
        <dbReference type="Google" id="ProtNLM"/>
    </source>
</evidence>
<dbReference type="CTD" id="10266"/>
<keyword evidence="3" id="KW-0813">Transport</keyword>
<evidence type="ECO:0000256" key="4">
    <source>
        <dbReference type="ARBA" id="ARBA00022475"/>
    </source>
</evidence>
<name>A0A3Q3Q8A3_MONAL</name>
<evidence type="ECO:0000256" key="9">
    <source>
        <dbReference type="ARBA" id="ARBA00023157"/>
    </source>
</evidence>
<dbReference type="OrthoDB" id="8652678at2759"/>
<dbReference type="STRING" id="43700.ENSMALP00000006746"/>
<dbReference type="AlphaFoldDB" id="A0A3Q3Q8A3"/>
<evidence type="ECO:0000256" key="8">
    <source>
        <dbReference type="ARBA" id="ARBA00023136"/>
    </source>
</evidence>
<evidence type="ECO:0000256" key="3">
    <source>
        <dbReference type="ARBA" id="ARBA00022448"/>
    </source>
</evidence>
<organism evidence="13 14">
    <name type="scientific">Monopterus albus</name>
    <name type="common">Swamp eel</name>
    <dbReference type="NCBI Taxonomy" id="43700"/>
    <lineage>
        <taxon>Eukaryota</taxon>
        <taxon>Metazoa</taxon>
        <taxon>Chordata</taxon>
        <taxon>Craniata</taxon>
        <taxon>Vertebrata</taxon>
        <taxon>Euteleostomi</taxon>
        <taxon>Actinopterygii</taxon>
        <taxon>Neopterygii</taxon>
        <taxon>Teleostei</taxon>
        <taxon>Neoteleostei</taxon>
        <taxon>Acanthomorphata</taxon>
        <taxon>Anabantaria</taxon>
        <taxon>Synbranchiformes</taxon>
        <taxon>Synbranchidae</taxon>
        <taxon>Monopterus</taxon>
    </lineage>
</organism>
<evidence type="ECO:0000313" key="14">
    <source>
        <dbReference type="Proteomes" id="UP000261600"/>
    </source>
</evidence>
<reference evidence="13" key="2">
    <citation type="submission" date="2025-09" db="UniProtKB">
        <authorList>
            <consortium name="Ensembl"/>
        </authorList>
    </citation>
    <scope>IDENTIFICATION</scope>
</reference>
<dbReference type="GO" id="GO:0009986">
    <property type="term" value="C:cell surface"/>
    <property type="evidence" value="ECO:0007669"/>
    <property type="project" value="TreeGrafter"/>
</dbReference>
<keyword evidence="9" id="KW-1015">Disulfide bond</keyword>
<keyword evidence="6 12" id="KW-0732">Signal</keyword>
<dbReference type="GO" id="GO:0031623">
    <property type="term" value="P:receptor internalization"/>
    <property type="evidence" value="ECO:0007669"/>
    <property type="project" value="TreeGrafter"/>
</dbReference>
<keyword evidence="7 11" id="KW-1133">Transmembrane helix</keyword>
<dbReference type="GO" id="GO:0005886">
    <property type="term" value="C:plasma membrane"/>
    <property type="evidence" value="ECO:0007669"/>
    <property type="project" value="UniProtKB-SubCell"/>
</dbReference>
<evidence type="ECO:0000256" key="11">
    <source>
        <dbReference type="SAM" id="Phobius"/>
    </source>
</evidence>
<dbReference type="Proteomes" id="UP000261600">
    <property type="component" value="Unplaced"/>
</dbReference>
<sequence length="204" mass="22178">MTATSVLVMLSGCFVTLFIWARCTTVVCLVDEKLTVPPARTTGYNSTGVSTDPTHGKPTLSFECGNNSQSCIGICILCSDYYGGPTTDCLSSLFENLCLTKFESAMASLNSTDWCIWSNVRGLYSNLSLCTERMSDCLQIPWPNPLVEQTFVNIHSKYFKDCPAEELSDPPSVVIFALVVTPICLIPIMVSLVVLKTKNGDGSS</sequence>
<dbReference type="PANTHER" id="PTHR14076:SF10">
    <property type="entry name" value="RAMP2 PROTEIN"/>
    <property type="match status" value="1"/>
</dbReference>
<protein>
    <recommendedName>
        <fullName evidence="15">Receptor (G protein-coupled) activity modifying protein 2</fullName>
    </recommendedName>
</protein>
<evidence type="ECO:0000256" key="5">
    <source>
        <dbReference type="ARBA" id="ARBA00022692"/>
    </source>
</evidence>
<comment type="subcellular location">
    <subcellularLocation>
        <location evidence="1">Cell membrane</location>
        <topology evidence="1">Single-pass type I membrane protein</topology>
    </subcellularLocation>
</comment>
<feature type="transmembrane region" description="Helical" evidence="11">
    <location>
        <begin position="173"/>
        <end position="195"/>
    </location>
</feature>
<dbReference type="GO" id="GO:0001525">
    <property type="term" value="P:angiogenesis"/>
    <property type="evidence" value="ECO:0007669"/>
    <property type="project" value="TreeGrafter"/>
</dbReference>
<keyword evidence="10" id="KW-0675">Receptor</keyword>
<dbReference type="InterPro" id="IPR006985">
    <property type="entry name" value="RAMP"/>
</dbReference>
<dbReference type="Gene3D" id="1.10.150.510">
    <property type="entry name" value="Receptor activity modifying family"/>
    <property type="match status" value="1"/>
</dbReference>
<dbReference type="RefSeq" id="XP_020463099.1">
    <property type="nucleotide sequence ID" value="XM_020607443.1"/>
</dbReference>
<dbReference type="KEGG" id="malb:109964263"/>
<evidence type="ECO:0000256" key="2">
    <source>
        <dbReference type="ARBA" id="ARBA00007087"/>
    </source>
</evidence>
<evidence type="ECO:0000256" key="12">
    <source>
        <dbReference type="SAM" id="SignalP"/>
    </source>
</evidence>
<dbReference type="Ensembl" id="ENSMALT00000006889.1">
    <property type="protein sequence ID" value="ENSMALP00000006746.1"/>
    <property type="gene ID" value="ENSMALG00000004820.1"/>
</dbReference>
<proteinExistence type="inferred from homology"/>
<dbReference type="GO" id="GO:0007186">
    <property type="term" value="P:G protein-coupled receptor signaling pathway"/>
    <property type="evidence" value="ECO:0007669"/>
    <property type="project" value="TreeGrafter"/>
</dbReference>